<keyword evidence="2" id="KW-1185">Reference proteome</keyword>
<proteinExistence type="predicted"/>
<evidence type="ECO:0000313" key="1">
    <source>
        <dbReference type="EMBL" id="OHU94910.1"/>
    </source>
</evidence>
<sequence length="795" mass="90395">MKHQHVINSILAGLILLYVFTYSQAYAQSWEQRHQLNTIQQHNFRFEAPSDDSYFLASPLIEFDSLLNSNHWNNNNILYILLADTLIMPTQDIDLGDKIVLVIAREVISPNDETFILLDGEESSMGSFISLHQTFNGGLQFGAILPNGSDQYHYYQQNTSNSDKLGFEYHFSSGNIQSGLVSNTSEYLALISDTQAEQFHEFMKLAMATFAQNQSLSIEQFNWLERIFHAGQGIQNNNNFSQLYLDIVAAKSFYQSTYMANQINARYVPKLNQELYIDAFDAHASRMQYYQQQFERFTDTANSFDDKISATNAMRELHNDTSYAHKQFLARIQSNIEGLIADIQVSRETIFSQRLSLINAQTQFSIGLTRWKHDQIIGAIINGLNASMSFAKGAASVSAGDPNGASDILSGVTLAQSSSISLAKAMKSLNGMIDNLNAIETQLSNLYNELNADLQVSEITEKLQIIEAISVSTEFDLMLWDAFLSEASINIQTAISKGVAGASNYLAELNKLVIYSKALTQMKNTIAVEQARYLDILLMDKVNQSHAQRLSLLIDDYQKTQQGYDTLVGQIERELEQAKRPLFTTLQHYINAYEYWSLQRSAINLSFDMSYADLLSYRSQIEQDYHQALIAFPRFPQTFSNIKLIIDDEAQIARFKETRSLNFTVPLSQPEFTGLNRVRLNKVRAWVKGENIPSGTKLTLNLQNSGVYEDKYNNNVYRFAGNATKRGFQYYNWAQYPEILIDGDVSNEFQFAYFEPTPFTQWQITLPSNGLNQNIQIQDIESVEIEFFGNAITRF</sequence>
<comment type="caution">
    <text evidence="1">The sequence shown here is derived from an EMBL/GenBank/DDBJ whole genome shotgun (WGS) entry which is preliminary data.</text>
</comment>
<name>A0A1S1N9G5_9GAMM</name>
<dbReference type="OrthoDB" id="4496929at2"/>
<dbReference type="PANTHER" id="PTHR34714">
    <property type="entry name" value="EGF-LIKE DOMAIN-CONTAINING PROTEIN"/>
    <property type="match status" value="1"/>
</dbReference>
<dbReference type="PANTHER" id="PTHR34714:SF2">
    <property type="entry name" value="EGF-LIKE DOMAIN-CONTAINING PROTEIN"/>
    <property type="match status" value="1"/>
</dbReference>
<dbReference type="Proteomes" id="UP000180253">
    <property type="component" value="Unassembled WGS sequence"/>
</dbReference>
<accession>A0A1S1N9G5</accession>
<evidence type="ECO:0000313" key="2">
    <source>
        <dbReference type="Proteomes" id="UP000180253"/>
    </source>
</evidence>
<dbReference type="RefSeq" id="WP_070992426.1">
    <property type="nucleotide sequence ID" value="NZ_CBCSHD010000007.1"/>
</dbReference>
<dbReference type="STRING" id="327939.BIW53_12885"/>
<dbReference type="EMBL" id="MNAN01000032">
    <property type="protein sequence ID" value="OHU94910.1"/>
    <property type="molecule type" value="Genomic_DNA"/>
</dbReference>
<reference evidence="1 2" key="1">
    <citation type="submission" date="2016-10" db="EMBL/GenBank/DDBJ databases">
        <title>Pseudoalteromonas amylolytica sp. nov., isolated from the surface seawater.</title>
        <authorList>
            <person name="Wu Y.-H."/>
            <person name="Cheng H."/>
            <person name="Jin X.-B."/>
            <person name="Wang C.-S."/>
            <person name="Xu X.-W."/>
        </authorList>
    </citation>
    <scope>NUCLEOTIDE SEQUENCE [LARGE SCALE GENOMIC DNA]</scope>
    <source>
        <strain evidence="1 2">JCM 12483</strain>
    </source>
</reference>
<dbReference type="AlphaFoldDB" id="A0A1S1N9G5"/>
<gene>
    <name evidence="1" type="ORF">BIW53_12885</name>
</gene>
<protein>
    <submittedName>
        <fullName evidence="1">Uncharacterized protein</fullName>
    </submittedName>
</protein>
<organism evidence="1 2">
    <name type="scientific">Pseudoalteromonas byunsanensis</name>
    <dbReference type="NCBI Taxonomy" id="327939"/>
    <lineage>
        <taxon>Bacteria</taxon>
        <taxon>Pseudomonadati</taxon>
        <taxon>Pseudomonadota</taxon>
        <taxon>Gammaproteobacteria</taxon>
        <taxon>Alteromonadales</taxon>
        <taxon>Pseudoalteromonadaceae</taxon>
        <taxon>Pseudoalteromonas</taxon>
    </lineage>
</organism>